<comment type="similarity">
    <text evidence="2">Belongs to the binding-protein-dependent transport system permease family. FecCD subfamily.</text>
</comment>
<feature type="transmembrane region" description="Helical" evidence="8">
    <location>
        <begin position="142"/>
        <end position="161"/>
    </location>
</feature>
<dbReference type="Proteomes" id="UP000806528">
    <property type="component" value="Unassembled WGS sequence"/>
</dbReference>
<feature type="transmembrane region" description="Helical" evidence="8">
    <location>
        <begin position="112"/>
        <end position="135"/>
    </location>
</feature>
<evidence type="ECO:0000256" key="1">
    <source>
        <dbReference type="ARBA" id="ARBA00004651"/>
    </source>
</evidence>
<keyword evidence="5 8" id="KW-0812">Transmembrane</keyword>
<feature type="transmembrane region" description="Helical" evidence="8">
    <location>
        <begin position="213"/>
        <end position="234"/>
    </location>
</feature>
<evidence type="ECO:0000256" key="4">
    <source>
        <dbReference type="ARBA" id="ARBA00022475"/>
    </source>
</evidence>
<proteinExistence type="inferred from homology"/>
<feature type="transmembrane region" description="Helical" evidence="8">
    <location>
        <begin position="72"/>
        <end position="92"/>
    </location>
</feature>
<evidence type="ECO:0000256" key="2">
    <source>
        <dbReference type="ARBA" id="ARBA00007935"/>
    </source>
</evidence>
<dbReference type="PANTHER" id="PTHR30472:SF41">
    <property type="entry name" value="TRANSPORT SYSTEM PERMEASE PROTEIN"/>
    <property type="match status" value="1"/>
</dbReference>
<dbReference type="Gene3D" id="1.10.3470.10">
    <property type="entry name" value="ABC transporter involved in vitamin B12 uptake, BtuC"/>
    <property type="match status" value="1"/>
</dbReference>
<keyword evidence="3" id="KW-0813">Transport</keyword>
<dbReference type="PANTHER" id="PTHR30472">
    <property type="entry name" value="FERRIC ENTEROBACTIN TRANSPORT SYSTEM PERMEASE PROTEIN"/>
    <property type="match status" value="1"/>
</dbReference>
<organism evidence="9 10">
    <name type="scientific">Nocardiopsis coralli</name>
    <dbReference type="NCBI Taxonomy" id="2772213"/>
    <lineage>
        <taxon>Bacteria</taxon>
        <taxon>Bacillati</taxon>
        <taxon>Actinomycetota</taxon>
        <taxon>Actinomycetes</taxon>
        <taxon>Streptosporangiales</taxon>
        <taxon>Nocardiopsidaceae</taxon>
        <taxon>Nocardiopsis</taxon>
    </lineage>
</organism>
<feature type="transmembrane region" description="Helical" evidence="8">
    <location>
        <begin position="167"/>
        <end position="192"/>
    </location>
</feature>
<dbReference type="SUPFAM" id="SSF81345">
    <property type="entry name" value="ABC transporter involved in vitamin B12 uptake, BtuC"/>
    <property type="match status" value="1"/>
</dbReference>
<reference evidence="9 10" key="1">
    <citation type="submission" date="2020-09" db="EMBL/GenBank/DDBJ databases">
        <title>Diversity and distribution of actinomycetes associated with coral in the coast of Hainan.</title>
        <authorList>
            <person name="Li F."/>
        </authorList>
    </citation>
    <scope>NUCLEOTIDE SEQUENCE [LARGE SCALE GENOMIC DNA]</scope>
    <source>
        <strain evidence="9 10">HNM0947</strain>
    </source>
</reference>
<dbReference type="Pfam" id="PF01032">
    <property type="entry name" value="FecCD"/>
    <property type="match status" value="1"/>
</dbReference>
<evidence type="ECO:0000313" key="10">
    <source>
        <dbReference type="Proteomes" id="UP000806528"/>
    </source>
</evidence>
<gene>
    <name evidence="9" type="ORF">IDM40_09465</name>
</gene>
<evidence type="ECO:0000256" key="6">
    <source>
        <dbReference type="ARBA" id="ARBA00022989"/>
    </source>
</evidence>
<evidence type="ECO:0000313" key="9">
    <source>
        <dbReference type="EMBL" id="MBE2998929.1"/>
    </source>
</evidence>
<dbReference type="InterPro" id="IPR037294">
    <property type="entry name" value="ABC_BtuC-like"/>
</dbReference>
<keyword evidence="10" id="KW-1185">Reference proteome</keyword>
<evidence type="ECO:0000256" key="7">
    <source>
        <dbReference type="ARBA" id="ARBA00023136"/>
    </source>
</evidence>
<dbReference type="EMBL" id="JADBGI010000007">
    <property type="protein sequence ID" value="MBE2998929.1"/>
    <property type="molecule type" value="Genomic_DNA"/>
</dbReference>
<evidence type="ECO:0000256" key="8">
    <source>
        <dbReference type="SAM" id="Phobius"/>
    </source>
</evidence>
<feature type="transmembrane region" description="Helical" evidence="8">
    <location>
        <begin position="259"/>
        <end position="289"/>
    </location>
</feature>
<dbReference type="CDD" id="cd06550">
    <property type="entry name" value="TM_ABC_iron-siderophores_like"/>
    <property type="match status" value="1"/>
</dbReference>
<comment type="subcellular location">
    <subcellularLocation>
        <location evidence="1">Cell membrane</location>
        <topology evidence="1">Multi-pass membrane protein</topology>
    </subcellularLocation>
</comment>
<keyword evidence="6 8" id="KW-1133">Transmembrane helix</keyword>
<feature type="transmembrane region" description="Helical" evidence="8">
    <location>
        <begin position="329"/>
        <end position="349"/>
    </location>
</feature>
<dbReference type="InterPro" id="IPR000522">
    <property type="entry name" value="ABC_transptr_permease_BtuC"/>
</dbReference>
<feature type="transmembrane region" description="Helical" evidence="8">
    <location>
        <begin position="20"/>
        <end position="39"/>
    </location>
</feature>
<feature type="transmembrane region" description="Helical" evidence="8">
    <location>
        <begin position="301"/>
        <end position="323"/>
    </location>
</feature>
<protein>
    <submittedName>
        <fullName evidence="9">Iron ABC transporter permease</fullName>
    </submittedName>
</protein>
<sequence>MSDTASDHANTPVPDRRTRAVLPLLGAGVVAALTCALSLGSTPLPPAEVAAVLFGTGDPDPRAAAIVWEVRLPRALTGLLAGAALGLAGLQMQTLLRNPLAEPYVLGVSSGASLGVALVVLAAGAGGGTFTAGLVGLGRPGLVLAAAFGAGAVMALILLLARWTSSVVTLLVIGVMVGSVVSSVVSILISYARAEDVQRFVLWGLGSFSATGWSDLAWFAPVLVAAMLLSAFLVKPLNALLLGEAYARTMGVRTSAVRWTVIAVGALLAGTVTAFCGPVAFLGLAVPHLARIALRTADHRVLVPGVVLMGGGVAVACGTVAVLPGTGGVLPLNAVTALVGAPIVIGVLLNGRAAKGVNP</sequence>
<comment type="caution">
    <text evidence="9">The sequence shown here is derived from an EMBL/GenBank/DDBJ whole genome shotgun (WGS) entry which is preliminary data.</text>
</comment>
<evidence type="ECO:0000256" key="3">
    <source>
        <dbReference type="ARBA" id="ARBA00022448"/>
    </source>
</evidence>
<keyword evidence="7 8" id="KW-0472">Membrane</keyword>
<keyword evidence="4" id="KW-1003">Cell membrane</keyword>
<evidence type="ECO:0000256" key="5">
    <source>
        <dbReference type="ARBA" id="ARBA00022692"/>
    </source>
</evidence>
<accession>A0ABR9P517</accession>
<name>A0ABR9P517_9ACTN</name>